<feature type="non-terminal residue" evidence="1">
    <location>
        <position position="1"/>
    </location>
</feature>
<proteinExistence type="predicted"/>
<protein>
    <submittedName>
        <fullName evidence="1">Uncharacterized protein</fullName>
    </submittedName>
</protein>
<gene>
    <name evidence="1" type="ORF">S01H4_54671</name>
</gene>
<evidence type="ECO:0000313" key="1">
    <source>
        <dbReference type="EMBL" id="GAH14857.1"/>
    </source>
</evidence>
<name>X1D3T7_9ZZZZ</name>
<dbReference type="AlphaFoldDB" id="X1D3T7"/>
<comment type="caution">
    <text evidence="1">The sequence shown here is derived from an EMBL/GenBank/DDBJ whole genome shotgun (WGS) entry which is preliminary data.</text>
</comment>
<organism evidence="1">
    <name type="scientific">marine sediment metagenome</name>
    <dbReference type="NCBI Taxonomy" id="412755"/>
    <lineage>
        <taxon>unclassified sequences</taxon>
        <taxon>metagenomes</taxon>
        <taxon>ecological metagenomes</taxon>
    </lineage>
</organism>
<sequence>IYEGELKGTAQVKDAVESIKAGMDIEKAVEIAKLQNFKREMAKKLSTGGSSITEILEGIQSRQTGPEVILEAQRKNYLNVVREMLQRGFLVCPGCEESHFSCSHCGRELLEDSDNHN</sequence>
<reference evidence="1" key="1">
    <citation type="journal article" date="2014" name="Front. Microbiol.">
        <title>High frequency of phylogenetically diverse reductive dehalogenase-homologous genes in deep subseafloor sedimentary metagenomes.</title>
        <authorList>
            <person name="Kawai M."/>
            <person name="Futagami T."/>
            <person name="Toyoda A."/>
            <person name="Takaki Y."/>
            <person name="Nishi S."/>
            <person name="Hori S."/>
            <person name="Arai W."/>
            <person name="Tsubouchi T."/>
            <person name="Morono Y."/>
            <person name="Uchiyama I."/>
            <person name="Ito T."/>
            <person name="Fujiyama A."/>
            <person name="Inagaki F."/>
            <person name="Takami H."/>
        </authorList>
    </citation>
    <scope>NUCLEOTIDE SEQUENCE</scope>
    <source>
        <strain evidence="1">Expedition CK06-06</strain>
    </source>
</reference>
<dbReference type="EMBL" id="BART01031479">
    <property type="protein sequence ID" value="GAH14857.1"/>
    <property type="molecule type" value="Genomic_DNA"/>
</dbReference>
<accession>X1D3T7</accession>